<comment type="catalytic activity">
    <reaction evidence="16">
        <text>phytol + CTP = phytyl phosphate + CDP + H(+)</text>
        <dbReference type="Rhea" id="RHEA:38055"/>
        <dbReference type="ChEBI" id="CHEBI:15378"/>
        <dbReference type="ChEBI" id="CHEBI:17327"/>
        <dbReference type="ChEBI" id="CHEBI:37563"/>
        <dbReference type="ChEBI" id="CHEBI:58069"/>
        <dbReference type="ChEBI" id="CHEBI:75483"/>
        <dbReference type="EC" id="2.7.1.182"/>
    </reaction>
</comment>
<dbReference type="Pfam" id="PF01753">
    <property type="entry name" value="zf-MYND"/>
    <property type="match status" value="1"/>
</dbReference>
<keyword evidence="13" id="KW-0472">Membrane</keyword>
<comment type="subcellular location">
    <subcellularLocation>
        <location evidence="1">Plastid</location>
        <location evidence="1">Chloroplast membrane</location>
        <topology evidence="1">Multi-pass membrane protein</topology>
    </subcellularLocation>
</comment>
<sequence>MGRLLLPPFTGEGLGLARDLLRAFLRSGALHAAGRQLAALVDYAETAAAAAEGPAAASQYVQIYTGVLPGLVHKLFSFHFLFKPSFYEGKLPTHELCAELIAALEGSQVLEHVARAMLLYRAAPRAMRKVQLANAHSVSSVHDSMQRLHQYLSVPDNSAEGSRLAARLRAVASGRCVQHAARCIGLAALCDADGGSAYGMPPELLAVLSPEQGPLSENYDAVQRLKGMLAMLRLCDPTLPDRRGALALALRAGWLAVASAQDRTAAHGGRGGSGAGGSCGASGSGGASRPAAAVGAPEPGCTVWQRWALPLATEALLAAWRFLSLPRAVAPAASAAAVAEAADWWRLAAAVVDRAVPCPADDKYRTDLVDLGEALAVGWGLLQNYGVLSLPAEPPPALVAALDGGLLRCLELLMRRAGQQPQGPEVTLLRGLARRVANDQGFWSYLAPLLAYGEPRQAAALLATLCKLLRTGSPWALGPGVSVQDCACSIIASFVTGMAEQSKAEAAAAPGFGPPSPASQQLLRLLSCAACEWLPELAQSLSQSLAQSPVPAAMARLELVSSLLAWLPLLASRCVVRPLCAAVADVSPVADDEAHGGASGGGASREGAGRDGASGGGASGEGAGNAAAGGRPELREAGDAGAAAVRLDRLMGEAVQAPAAAATVGCSGVAAASVPAAPSLPWRPELLQEAAAGLRALGEGVTAAHAEDLAAYLDRGGSVDRAHEAKRGLWFPAGPLAPALPPLTEARPLLPGRCANPVCSNLERDSEADLTLKACAGCGAVGYCCRPCQTAHWRAGHKGECARTRGSGGR</sequence>
<evidence type="ECO:0000256" key="17">
    <source>
        <dbReference type="PROSITE-ProRule" id="PRU00134"/>
    </source>
</evidence>
<evidence type="ECO:0000256" key="16">
    <source>
        <dbReference type="ARBA" id="ARBA00048889"/>
    </source>
</evidence>
<evidence type="ECO:0000256" key="8">
    <source>
        <dbReference type="ARBA" id="ARBA00022771"/>
    </source>
</evidence>
<evidence type="ECO:0000256" key="12">
    <source>
        <dbReference type="ARBA" id="ARBA00022989"/>
    </source>
</evidence>
<dbReference type="GO" id="GO:0009507">
    <property type="term" value="C:chloroplast"/>
    <property type="evidence" value="ECO:0007669"/>
    <property type="project" value="UniProtKB-SubCell"/>
</dbReference>
<feature type="compositionally biased region" description="Gly residues" evidence="18">
    <location>
        <begin position="597"/>
        <end position="623"/>
    </location>
</feature>
<dbReference type="InterPro" id="IPR002893">
    <property type="entry name" value="Znf_MYND"/>
</dbReference>
<evidence type="ECO:0000256" key="6">
    <source>
        <dbReference type="ARBA" id="ARBA00022692"/>
    </source>
</evidence>
<keyword evidence="12" id="KW-1133">Transmembrane helix</keyword>
<evidence type="ECO:0000256" key="1">
    <source>
        <dbReference type="ARBA" id="ARBA00004508"/>
    </source>
</evidence>
<evidence type="ECO:0000256" key="13">
    <source>
        <dbReference type="ARBA" id="ARBA00023136"/>
    </source>
</evidence>
<evidence type="ECO:0000256" key="5">
    <source>
        <dbReference type="ARBA" id="ARBA00022679"/>
    </source>
</evidence>
<organism evidence="20 21">
    <name type="scientific">Gonium pectorale</name>
    <name type="common">Green alga</name>
    <dbReference type="NCBI Taxonomy" id="33097"/>
    <lineage>
        <taxon>Eukaryota</taxon>
        <taxon>Viridiplantae</taxon>
        <taxon>Chlorophyta</taxon>
        <taxon>core chlorophytes</taxon>
        <taxon>Chlorophyceae</taxon>
        <taxon>CS clade</taxon>
        <taxon>Chlamydomonadales</taxon>
        <taxon>Volvocaceae</taxon>
        <taxon>Gonium</taxon>
    </lineage>
</organism>
<evidence type="ECO:0000256" key="18">
    <source>
        <dbReference type="SAM" id="MobiDB-lite"/>
    </source>
</evidence>
<keyword evidence="8 17" id="KW-0863">Zinc-finger</keyword>
<evidence type="ECO:0000259" key="19">
    <source>
        <dbReference type="PROSITE" id="PS50865"/>
    </source>
</evidence>
<evidence type="ECO:0000256" key="2">
    <source>
        <dbReference type="ARBA" id="ARBA00010794"/>
    </source>
</evidence>
<dbReference type="Proteomes" id="UP000075714">
    <property type="component" value="Unassembled WGS sequence"/>
</dbReference>
<dbReference type="GO" id="GO:0016020">
    <property type="term" value="C:membrane"/>
    <property type="evidence" value="ECO:0007669"/>
    <property type="project" value="UniProtKB-SubCell"/>
</dbReference>
<keyword evidence="10" id="KW-0862">Zinc</keyword>
<comment type="similarity">
    <text evidence="2">Belongs to the polyprenol kinase family.</text>
</comment>
<name>A0A150GBK6_GONPE</name>
<dbReference type="EC" id="2.7.1.182" evidence="15"/>
<evidence type="ECO:0000256" key="11">
    <source>
        <dbReference type="ARBA" id="ARBA00022946"/>
    </source>
</evidence>
<dbReference type="Gene3D" id="6.10.140.2220">
    <property type="match status" value="1"/>
</dbReference>
<dbReference type="AlphaFoldDB" id="A0A150GBK6"/>
<comment type="pathway">
    <text evidence="14">Cofactor biosynthesis; tocopherol biosynthesis.</text>
</comment>
<evidence type="ECO:0000256" key="4">
    <source>
        <dbReference type="ARBA" id="ARBA00022640"/>
    </source>
</evidence>
<accession>A0A150GBK6</accession>
<evidence type="ECO:0000313" key="21">
    <source>
        <dbReference type="Proteomes" id="UP000075714"/>
    </source>
</evidence>
<keyword evidence="9" id="KW-0418">Kinase</keyword>
<dbReference type="PANTHER" id="PTHR32523:SF8">
    <property type="entry name" value="DOLICHOL KINASE"/>
    <property type="match status" value="1"/>
</dbReference>
<gene>
    <name evidence="20" type="ORF">GPECTOR_37g237</name>
</gene>
<evidence type="ECO:0000313" key="20">
    <source>
        <dbReference type="EMBL" id="KXZ47231.1"/>
    </source>
</evidence>
<evidence type="ECO:0000256" key="15">
    <source>
        <dbReference type="ARBA" id="ARBA00039024"/>
    </source>
</evidence>
<evidence type="ECO:0000256" key="14">
    <source>
        <dbReference type="ARBA" id="ARBA00024015"/>
    </source>
</evidence>
<comment type="caution">
    <text evidence="20">The sequence shown here is derived from an EMBL/GenBank/DDBJ whole genome shotgun (WGS) entry which is preliminary data.</text>
</comment>
<dbReference type="PANTHER" id="PTHR32523">
    <property type="entry name" value="PHYTOL KINASE 1, CHLOROPLASTIC"/>
    <property type="match status" value="1"/>
</dbReference>
<keyword evidence="5" id="KW-0808">Transferase</keyword>
<keyword evidence="4" id="KW-0934">Plastid</keyword>
<feature type="region of interest" description="Disordered" evidence="18">
    <location>
        <begin position="591"/>
        <end position="633"/>
    </location>
</feature>
<dbReference type="SUPFAM" id="SSF144232">
    <property type="entry name" value="HIT/MYND zinc finger-like"/>
    <property type="match status" value="1"/>
</dbReference>
<dbReference type="EMBL" id="LSYV01000038">
    <property type="protein sequence ID" value="KXZ47231.1"/>
    <property type="molecule type" value="Genomic_DNA"/>
</dbReference>
<evidence type="ECO:0000256" key="3">
    <source>
        <dbReference type="ARBA" id="ARBA00022528"/>
    </source>
</evidence>
<dbReference type="PROSITE" id="PS50865">
    <property type="entry name" value="ZF_MYND_2"/>
    <property type="match status" value="1"/>
</dbReference>
<protein>
    <recommendedName>
        <fullName evidence="15">phytol kinase</fullName>
        <ecNumber evidence="15">2.7.1.182</ecNumber>
    </recommendedName>
</protein>
<evidence type="ECO:0000256" key="7">
    <source>
        <dbReference type="ARBA" id="ARBA00022723"/>
    </source>
</evidence>
<keyword evidence="6" id="KW-0812">Transmembrane</keyword>
<dbReference type="GO" id="GO:0008270">
    <property type="term" value="F:zinc ion binding"/>
    <property type="evidence" value="ECO:0007669"/>
    <property type="project" value="UniProtKB-KW"/>
</dbReference>
<keyword evidence="21" id="KW-1185">Reference proteome</keyword>
<feature type="domain" description="MYND-type" evidence="19">
    <location>
        <begin position="759"/>
        <end position="801"/>
    </location>
</feature>
<keyword evidence="7" id="KW-0479">Metal-binding</keyword>
<evidence type="ECO:0000256" key="9">
    <source>
        <dbReference type="ARBA" id="ARBA00022777"/>
    </source>
</evidence>
<dbReference type="InterPro" id="IPR039606">
    <property type="entry name" value="Phytol/farnesol_kinase"/>
</dbReference>
<keyword evidence="11" id="KW-0809">Transit peptide</keyword>
<reference evidence="21" key="1">
    <citation type="journal article" date="2016" name="Nat. Commun.">
        <title>The Gonium pectorale genome demonstrates co-option of cell cycle regulation during the evolution of multicellularity.</title>
        <authorList>
            <person name="Hanschen E.R."/>
            <person name="Marriage T.N."/>
            <person name="Ferris P.J."/>
            <person name="Hamaji T."/>
            <person name="Toyoda A."/>
            <person name="Fujiyama A."/>
            <person name="Neme R."/>
            <person name="Noguchi H."/>
            <person name="Minakuchi Y."/>
            <person name="Suzuki M."/>
            <person name="Kawai-Toyooka H."/>
            <person name="Smith D.R."/>
            <person name="Sparks H."/>
            <person name="Anderson J."/>
            <person name="Bakaric R."/>
            <person name="Luria V."/>
            <person name="Karger A."/>
            <person name="Kirschner M.W."/>
            <person name="Durand P.M."/>
            <person name="Michod R.E."/>
            <person name="Nozaki H."/>
            <person name="Olson B.J."/>
        </authorList>
    </citation>
    <scope>NUCLEOTIDE SEQUENCE [LARGE SCALE GENOMIC DNA]</scope>
    <source>
        <strain evidence="21">NIES-2863</strain>
    </source>
</reference>
<evidence type="ECO:0000256" key="10">
    <source>
        <dbReference type="ARBA" id="ARBA00022833"/>
    </source>
</evidence>
<dbReference type="GO" id="GO:0010276">
    <property type="term" value="F:phytol kinase activity"/>
    <property type="evidence" value="ECO:0007669"/>
    <property type="project" value="UniProtKB-EC"/>
</dbReference>
<proteinExistence type="inferred from homology"/>
<keyword evidence="3" id="KW-0150">Chloroplast</keyword>